<organism evidence="1 2">
    <name type="scientific">Gossypium trilobum</name>
    <dbReference type="NCBI Taxonomy" id="34281"/>
    <lineage>
        <taxon>Eukaryota</taxon>
        <taxon>Viridiplantae</taxon>
        <taxon>Streptophyta</taxon>
        <taxon>Embryophyta</taxon>
        <taxon>Tracheophyta</taxon>
        <taxon>Spermatophyta</taxon>
        <taxon>Magnoliopsida</taxon>
        <taxon>eudicotyledons</taxon>
        <taxon>Gunneridae</taxon>
        <taxon>Pentapetalae</taxon>
        <taxon>rosids</taxon>
        <taxon>malvids</taxon>
        <taxon>Malvales</taxon>
        <taxon>Malvaceae</taxon>
        <taxon>Malvoideae</taxon>
        <taxon>Gossypium</taxon>
    </lineage>
</organism>
<keyword evidence="2" id="KW-1185">Reference proteome</keyword>
<proteinExistence type="predicted"/>
<reference evidence="1 2" key="1">
    <citation type="journal article" date="2019" name="Genome Biol. Evol.">
        <title>Insights into the evolution of the New World diploid cottons (Gossypium, subgenus Houzingenia) based on genome sequencing.</title>
        <authorList>
            <person name="Grover C.E."/>
            <person name="Arick M.A. 2nd"/>
            <person name="Thrash A."/>
            <person name="Conover J.L."/>
            <person name="Sanders W.S."/>
            <person name="Peterson D.G."/>
            <person name="Frelichowski J.E."/>
            <person name="Scheffler J.A."/>
            <person name="Scheffler B.E."/>
            <person name="Wendel J.F."/>
        </authorList>
    </citation>
    <scope>NUCLEOTIDE SEQUENCE [LARGE SCALE GENOMIC DNA]</scope>
    <source>
        <strain evidence="1">8</strain>
        <tissue evidence="1">Leaf</tissue>
    </source>
</reference>
<dbReference type="AlphaFoldDB" id="A0A7J9ETX3"/>
<evidence type="ECO:0000313" key="1">
    <source>
        <dbReference type="EMBL" id="MBA0776308.1"/>
    </source>
</evidence>
<evidence type="ECO:0000313" key="2">
    <source>
        <dbReference type="Proteomes" id="UP000593568"/>
    </source>
</evidence>
<dbReference type="Proteomes" id="UP000593568">
    <property type="component" value="Unassembled WGS sequence"/>
</dbReference>
<dbReference type="EMBL" id="JABEZW010000009">
    <property type="protein sequence ID" value="MBA0776308.1"/>
    <property type="molecule type" value="Genomic_DNA"/>
</dbReference>
<comment type="caution">
    <text evidence="1">The sequence shown here is derived from an EMBL/GenBank/DDBJ whole genome shotgun (WGS) entry which is preliminary data.</text>
</comment>
<accession>A0A7J9ETX3</accession>
<gene>
    <name evidence="1" type="ORF">Gotri_011319</name>
</gene>
<name>A0A7J9ETX3_9ROSI</name>
<sequence>MTSHLKGVKKSTLTDEMRKSLCEYKNEHPLVKKICNNGFNKHLISLLANQQYQILLKEQLRFIIGVPFILASWKVTRKDK</sequence>
<protein>
    <submittedName>
        <fullName evidence="1">Uncharacterized protein</fullName>
    </submittedName>
</protein>